<protein>
    <recommendedName>
        <fullName evidence="4">Ribosomal protein L7/L12 C-terminal domain-containing protein</fullName>
    </recommendedName>
</protein>
<keyword evidence="1" id="KW-0812">Transmembrane</keyword>
<evidence type="ECO:0000313" key="3">
    <source>
        <dbReference type="Proteomes" id="UP001172055"/>
    </source>
</evidence>
<feature type="transmembrane region" description="Helical" evidence="1">
    <location>
        <begin position="6"/>
        <end position="22"/>
    </location>
</feature>
<keyword evidence="3" id="KW-1185">Reference proteome</keyword>
<evidence type="ECO:0000313" key="2">
    <source>
        <dbReference type="EMBL" id="MDN7241310.1"/>
    </source>
</evidence>
<proteinExistence type="predicted"/>
<keyword evidence="1" id="KW-1133">Transmembrane helix</keyword>
<dbReference type="EMBL" id="JAUJWV010000001">
    <property type="protein sequence ID" value="MDN7241310.1"/>
    <property type="molecule type" value="Genomic_DNA"/>
</dbReference>
<name>A0ABT8N179_9BACL</name>
<organism evidence="2 3">
    <name type="scientific">Planococcus shixiaomingii</name>
    <dbReference type="NCBI Taxonomy" id="3058393"/>
    <lineage>
        <taxon>Bacteria</taxon>
        <taxon>Bacillati</taxon>
        <taxon>Bacillota</taxon>
        <taxon>Bacilli</taxon>
        <taxon>Bacillales</taxon>
        <taxon>Caryophanaceae</taxon>
        <taxon>Planococcus</taxon>
    </lineage>
</organism>
<evidence type="ECO:0008006" key="4">
    <source>
        <dbReference type="Google" id="ProtNLM"/>
    </source>
</evidence>
<comment type="caution">
    <text evidence="2">The sequence shown here is derived from an EMBL/GenBank/DDBJ whole genome shotgun (WGS) entry which is preliminary data.</text>
</comment>
<gene>
    <name evidence="2" type="ORF">QWY14_05875</name>
</gene>
<reference evidence="2 3" key="1">
    <citation type="submission" date="2023-06" db="EMBL/GenBank/DDBJ databases">
        <title>Novel species in genus Planococcus.</title>
        <authorList>
            <person name="Ning S."/>
        </authorList>
    </citation>
    <scope>NUCLEOTIDE SEQUENCE [LARGE SCALE GENOMIC DNA]</scope>
    <source>
        <strain evidence="2 3">N028</strain>
    </source>
</reference>
<sequence>MVWTLLIAGIVLGCVYGFYLLINERLKRMETRMDLLTGKIASLEKGVDVQEPEINRKLRGLMKNGETVKAVREARKALGLSLLEAKQYVDGL</sequence>
<keyword evidence="1" id="KW-0472">Membrane</keyword>
<evidence type="ECO:0000256" key="1">
    <source>
        <dbReference type="SAM" id="Phobius"/>
    </source>
</evidence>
<accession>A0ABT8N179</accession>
<dbReference type="Proteomes" id="UP001172055">
    <property type="component" value="Unassembled WGS sequence"/>
</dbReference>